<gene>
    <name evidence="11" type="primary">107366547</name>
</gene>
<evidence type="ECO:0000259" key="10">
    <source>
        <dbReference type="Pfam" id="PF23782"/>
    </source>
</evidence>
<keyword evidence="12" id="KW-1185">Reference proteome</keyword>
<reference evidence="12" key="1">
    <citation type="submission" date="2011-08" db="EMBL/GenBank/DDBJ databases">
        <authorList>
            <person name="Rombauts S."/>
        </authorList>
    </citation>
    <scope>NUCLEOTIDE SEQUENCE</scope>
    <source>
        <strain evidence="12">London</strain>
    </source>
</reference>
<evidence type="ECO:0000256" key="2">
    <source>
        <dbReference type="ARBA" id="ARBA00010047"/>
    </source>
</evidence>
<organism evidence="11 12">
    <name type="scientific">Tetranychus urticae</name>
    <name type="common">Two-spotted spider mite</name>
    <dbReference type="NCBI Taxonomy" id="32264"/>
    <lineage>
        <taxon>Eukaryota</taxon>
        <taxon>Metazoa</taxon>
        <taxon>Ecdysozoa</taxon>
        <taxon>Arthropoda</taxon>
        <taxon>Chelicerata</taxon>
        <taxon>Arachnida</taxon>
        <taxon>Acari</taxon>
        <taxon>Acariformes</taxon>
        <taxon>Trombidiformes</taxon>
        <taxon>Prostigmata</taxon>
        <taxon>Eleutherengona</taxon>
        <taxon>Raphignathae</taxon>
        <taxon>Tetranychoidea</taxon>
        <taxon>Tetranychidae</taxon>
        <taxon>Tetranychus</taxon>
    </lineage>
</organism>
<dbReference type="AlphaFoldDB" id="T1KQV5"/>
<evidence type="ECO:0000256" key="6">
    <source>
        <dbReference type="ARBA" id="ARBA00023180"/>
    </source>
</evidence>
<dbReference type="KEGG" id="tut:107366547"/>
<dbReference type="EnsemblMetazoa" id="tetur18g01300.1">
    <property type="protein sequence ID" value="tetur18g01300.1"/>
    <property type="gene ID" value="tetur18g01300"/>
</dbReference>
<feature type="domain" description="Tsg N-terminal" evidence="10">
    <location>
        <begin position="23"/>
        <end position="80"/>
    </location>
</feature>
<keyword evidence="5 8" id="KW-0732">Signal</keyword>
<accession>T1KQV5</accession>
<dbReference type="Pfam" id="PF23782">
    <property type="entry name" value="Tsg_N"/>
    <property type="match status" value="1"/>
</dbReference>
<dbReference type="OrthoDB" id="10037323at2759"/>
<keyword evidence="4" id="KW-0964">Secreted</keyword>
<feature type="chain" id="PRO_5004581014" description="Protein twisted gastrulation" evidence="8">
    <location>
        <begin position="21"/>
        <end position="236"/>
    </location>
</feature>
<dbReference type="GO" id="GO:0030510">
    <property type="term" value="P:regulation of BMP signaling pathway"/>
    <property type="evidence" value="ECO:0007669"/>
    <property type="project" value="TreeGrafter"/>
</dbReference>
<dbReference type="Pfam" id="PF04668">
    <property type="entry name" value="Tsg"/>
    <property type="match status" value="1"/>
</dbReference>
<name>T1KQV5_TETUR</name>
<comment type="subcellular location">
    <subcellularLocation>
        <location evidence="1">Secreted</location>
    </subcellularLocation>
</comment>
<evidence type="ECO:0000259" key="9">
    <source>
        <dbReference type="Pfam" id="PF04668"/>
    </source>
</evidence>
<keyword evidence="6" id="KW-0325">Glycoprotein</keyword>
<dbReference type="PANTHER" id="PTHR12312:SF16">
    <property type="entry name" value="TWISTED GASTRULATION PROTEIN HOMOLOG 1-A-RELATED"/>
    <property type="match status" value="1"/>
</dbReference>
<feature type="signal peptide" evidence="8">
    <location>
        <begin position="1"/>
        <end position="20"/>
    </location>
</feature>
<dbReference type="PANTHER" id="PTHR12312">
    <property type="entry name" value="TWISTED GASTRULATION PROTEIN HOMOLOG 1-A-RELATED"/>
    <property type="match status" value="1"/>
</dbReference>
<dbReference type="InterPro" id="IPR057726">
    <property type="entry name" value="Tsg_C"/>
</dbReference>
<evidence type="ECO:0000256" key="8">
    <source>
        <dbReference type="SAM" id="SignalP"/>
    </source>
</evidence>
<feature type="region of interest" description="Disordered" evidence="7">
    <location>
        <begin position="130"/>
        <end position="149"/>
    </location>
</feature>
<protein>
    <recommendedName>
        <fullName evidence="13">Protein twisted gastrulation</fullName>
    </recommendedName>
</protein>
<dbReference type="InterPro" id="IPR057635">
    <property type="entry name" value="Tsg_N"/>
</dbReference>
<dbReference type="InterPro" id="IPR006761">
    <property type="entry name" value="Tsg"/>
</dbReference>
<comment type="similarity">
    <text evidence="2">Belongs to the twisted gastrulation protein family.</text>
</comment>
<evidence type="ECO:0000256" key="1">
    <source>
        <dbReference type="ARBA" id="ARBA00004613"/>
    </source>
</evidence>
<dbReference type="EMBL" id="CAEY01000382">
    <property type="status" value="NOT_ANNOTATED_CDS"/>
    <property type="molecule type" value="Genomic_DNA"/>
</dbReference>
<evidence type="ECO:0000256" key="3">
    <source>
        <dbReference type="ARBA" id="ARBA00022473"/>
    </source>
</evidence>
<evidence type="ECO:0008006" key="13">
    <source>
        <dbReference type="Google" id="ProtNLM"/>
    </source>
</evidence>
<dbReference type="STRING" id="32264.T1KQV5"/>
<sequence>MWATLIVALIAFQVFQVSLLSETCNENVCASIVSKCMLTQSCKCDTSNNVTCARDCFICLDYLYSECCTCLEMCPSNNSTDDLLRSKSHVEELDSQSAELFIALTEEKDALERWSTFTFPIQMSLIVPGGSETKEVNPQPGTKVTMKTDGQDTEEDIQVNCTVAYMSQCMSWNKCKSSCRSMGAVSYRWFHDGCCECVGPNCINYGLNESKCLQCPLIITKAEEPSETAPNSVASR</sequence>
<dbReference type="GO" id="GO:0005615">
    <property type="term" value="C:extracellular space"/>
    <property type="evidence" value="ECO:0007669"/>
    <property type="project" value="TreeGrafter"/>
</dbReference>
<evidence type="ECO:0000313" key="11">
    <source>
        <dbReference type="EnsemblMetazoa" id="tetur18g01300.1"/>
    </source>
</evidence>
<keyword evidence="3" id="KW-0217">Developmental protein</keyword>
<evidence type="ECO:0000256" key="4">
    <source>
        <dbReference type="ARBA" id="ARBA00022525"/>
    </source>
</evidence>
<dbReference type="HOGENOM" id="CLU_082511_0_0_1"/>
<dbReference type="OMA" id="NCTVAFF"/>
<proteinExistence type="inferred from homology"/>
<evidence type="ECO:0000313" key="12">
    <source>
        <dbReference type="Proteomes" id="UP000015104"/>
    </source>
</evidence>
<reference evidence="11" key="2">
    <citation type="submission" date="2015-06" db="UniProtKB">
        <authorList>
            <consortium name="EnsemblMetazoa"/>
        </authorList>
    </citation>
    <scope>IDENTIFICATION</scope>
</reference>
<feature type="domain" description="Tsg C-terminal" evidence="9">
    <location>
        <begin position="85"/>
        <end position="216"/>
    </location>
</feature>
<evidence type="ECO:0000256" key="7">
    <source>
        <dbReference type="SAM" id="MobiDB-lite"/>
    </source>
</evidence>
<dbReference type="Proteomes" id="UP000015104">
    <property type="component" value="Unassembled WGS sequence"/>
</dbReference>
<dbReference type="eggNOG" id="ENOG502QRE9">
    <property type="taxonomic scope" value="Eukaryota"/>
</dbReference>
<evidence type="ECO:0000256" key="5">
    <source>
        <dbReference type="ARBA" id="ARBA00022729"/>
    </source>
</evidence>